<evidence type="ECO:0000259" key="2">
    <source>
        <dbReference type="PROSITE" id="PS50238"/>
    </source>
</evidence>
<dbReference type="HOGENOM" id="CLU_315231_0_0_1"/>
<feature type="region of interest" description="Disordered" evidence="1">
    <location>
        <begin position="18"/>
        <end position="46"/>
    </location>
</feature>
<dbReference type="AlphaFoldDB" id="F4RUT5"/>
<name>F4RUT5_MELLP</name>
<feature type="compositionally biased region" description="Polar residues" evidence="1">
    <location>
        <begin position="30"/>
        <end position="46"/>
    </location>
</feature>
<dbReference type="GO" id="GO:0007165">
    <property type="term" value="P:signal transduction"/>
    <property type="evidence" value="ECO:0007669"/>
    <property type="project" value="InterPro"/>
</dbReference>
<dbReference type="Pfam" id="PF08101">
    <property type="entry name" value="Msb1-Mug8_dom"/>
    <property type="match status" value="1"/>
</dbReference>
<dbReference type="VEuPathDB" id="FungiDB:MELLADRAFT_117220"/>
<dbReference type="eggNOG" id="ENOG502S5FF">
    <property type="taxonomic scope" value="Eukaryota"/>
</dbReference>
<dbReference type="EMBL" id="GL883122">
    <property type="protein sequence ID" value="EGG03753.1"/>
    <property type="molecule type" value="Genomic_DNA"/>
</dbReference>
<dbReference type="Proteomes" id="UP000001072">
    <property type="component" value="Unassembled WGS sequence"/>
</dbReference>
<evidence type="ECO:0000256" key="1">
    <source>
        <dbReference type="SAM" id="MobiDB-lite"/>
    </source>
</evidence>
<dbReference type="Gene3D" id="1.10.555.10">
    <property type="entry name" value="Rho GTPase activation protein"/>
    <property type="match status" value="1"/>
</dbReference>
<organism evidence="4">
    <name type="scientific">Melampsora larici-populina (strain 98AG31 / pathotype 3-4-7)</name>
    <name type="common">Poplar leaf rust fungus</name>
    <dbReference type="NCBI Taxonomy" id="747676"/>
    <lineage>
        <taxon>Eukaryota</taxon>
        <taxon>Fungi</taxon>
        <taxon>Dikarya</taxon>
        <taxon>Basidiomycota</taxon>
        <taxon>Pucciniomycotina</taxon>
        <taxon>Pucciniomycetes</taxon>
        <taxon>Pucciniales</taxon>
        <taxon>Melampsoraceae</taxon>
        <taxon>Melampsora</taxon>
    </lineage>
</organism>
<feature type="compositionally biased region" description="Low complexity" evidence="1">
    <location>
        <begin position="455"/>
        <end position="476"/>
    </location>
</feature>
<dbReference type="InterPro" id="IPR000198">
    <property type="entry name" value="RhoGAP_dom"/>
</dbReference>
<reference evidence="4" key="1">
    <citation type="journal article" date="2011" name="Proc. Natl. Acad. Sci. U.S.A.">
        <title>Obligate biotrophy features unraveled by the genomic analysis of rust fungi.</title>
        <authorList>
            <person name="Duplessis S."/>
            <person name="Cuomo C.A."/>
            <person name="Lin Y.-C."/>
            <person name="Aerts A."/>
            <person name="Tisserant E."/>
            <person name="Veneault-Fourrey C."/>
            <person name="Joly D.L."/>
            <person name="Hacquard S."/>
            <person name="Amselem J."/>
            <person name="Cantarel B.L."/>
            <person name="Chiu R."/>
            <person name="Coutinho P.M."/>
            <person name="Feau N."/>
            <person name="Field M."/>
            <person name="Frey P."/>
            <person name="Gelhaye E."/>
            <person name="Goldberg J."/>
            <person name="Grabherr M.G."/>
            <person name="Kodira C.D."/>
            <person name="Kohler A."/>
            <person name="Kuees U."/>
            <person name="Lindquist E.A."/>
            <person name="Lucas S.M."/>
            <person name="Mago R."/>
            <person name="Mauceli E."/>
            <person name="Morin E."/>
            <person name="Murat C."/>
            <person name="Pangilinan J.L."/>
            <person name="Park R."/>
            <person name="Pearson M."/>
            <person name="Quesneville H."/>
            <person name="Rouhier N."/>
            <person name="Sakthikumar S."/>
            <person name="Salamov A.A."/>
            <person name="Schmutz J."/>
            <person name="Selles B."/>
            <person name="Shapiro H."/>
            <person name="Tanguay P."/>
            <person name="Tuskan G.A."/>
            <person name="Henrissat B."/>
            <person name="Van de Peer Y."/>
            <person name="Rouze P."/>
            <person name="Ellis J.G."/>
            <person name="Dodds P.N."/>
            <person name="Schein J.E."/>
            <person name="Zhong S."/>
            <person name="Hamelin R.C."/>
            <person name="Grigoriev I.V."/>
            <person name="Szabo L.J."/>
            <person name="Martin F."/>
        </authorList>
    </citation>
    <scope>NUCLEOTIDE SEQUENCE [LARGE SCALE GENOMIC DNA]</scope>
    <source>
        <strain evidence="4">98AG31 / pathotype 3-4-7</strain>
    </source>
</reference>
<dbReference type="SUPFAM" id="SSF48350">
    <property type="entry name" value="GTPase activation domain, GAP"/>
    <property type="match status" value="1"/>
</dbReference>
<dbReference type="InterPro" id="IPR012965">
    <property type="entry name" value="Msb1/Mug8_dom"/>
</dbReference>
<feature type="compositionally biased region" description="Pro residues" evidence="1">
    <location>
        <begin position="477"/>
        <end position="487"/>
    </location>
</feature>
<dbReference type="InParanoid" id="F4RUT5"/>
<dbReference type="PANTHER" id="PTHR28093:SF1">
    <property type="entry name" value="MORPHOGENESIS-RELATED PROTEIN MSB1"/>
    <property type="match status" value="1"/>
</dbReference>
<feature type="domain" description="Rho-GAP" evidence="2">
    <location>
        <begin position="128"/>
        <end position="364"/>
    </location>
</feature>
<dbReference type="InterPro" id="IPR008936">
    <property type="entry name" value="Rho_GTPase_activation_prot"/>
</dbReference>
<feature type="region of interest" description="Disordered" evidence="1">
    <location>
        <begin position="570"/>
        <end position="598"/>
    </location>
</feature>
<evidence type="ECO:0000313" key="3">
    <source>
        <dbReference type="EMBL" id="EGG03753.1"/>
    </source>
</evidence>
<keyword evidence="4" id="KW-1185">Reference proteome</keyword>
<accession>F4RUT5</accession>
<sequence>MTNFNRIIQTIKSIKHSASQTNLSDHHHQQLNQHPTSNPSLSSTMINHPSLPILSLEIPSAHLLTNQFNPTPNTSTQDDQNLIGEDVDLDSSSLLSLQSDRSSSPWVDLGHRITTLDSTSHFLSSGGSSLSPAGHRRTQYVHFGPTQLTELVRLCSPMIFQRGLDTLGLFRPWRTAERSLHIGRLQLLFINYLLPSPPSTLESHHEQNPSLTTTRSVKVEDVQDELVFTLVHDLIHVLKWAIRHLSYQSTRFALQSTWYEEFSRTEREKGYPQNAYTSILLPLLPNPTQDLLDSIFQLLSAVAAHVDQNAMPASQLCRYLGFWILGRGTDSFVSFDHLYLEWDRSSRAFEHLFLAYLRSQNKLPKRLKELVGVYPLKPAALVFTPRFTTKVIKVLKVQITTFASPVQEPIESKQQENVDSHQRSSSLRRHTRTPTVRQATRPPSLRQSTRTPSLRQVARSYSRSRRSASISTSTPASVPPPPLPQPRGPLDILKAASEAVLSNGHDEESLTKSPSYKIWQTALEQAKSSDPLHLPLTENSIPKSEPLVSLLDNETLRVIQLTRPQAVTQPIIHEPTPNPSTEPIPTSSKSPSIGRPRSFSLDVSPLHSTPVHLTTLYEHSCSSRVLLSTKPFLETPLSSQEASVGSSSLGPTTSWAEFVASGFSSSTQHPETQLVTPEPIELPAPPRASMSTVRSAATTVRSAATTVHQYKRRTITRAKRHKGFTPSIRSFKADEQLTPRIDTPPPPLPPLPPLLSSVSLMNVDEAFPDVWLDTLGEPMIRSKWPNFVFSGLRKEISRSDQDQKISHFLVEESRLESKREEEEMVQMGHQGIVPSEPRLVNPNPVGLEELGVMSQSENASHLNHIPIDGAGSEGTHQALSISSMFLSLGKHSKRWISGLFDDHHSRLGTHWINHKNQKTKLTSDVEG</sequence>
<gene>
    <name evidence="3" type="ORF">MELLADRAFT_117220</name>
</gene>
<dbReference type="InterPro" id="IPR037508">
    <property type="entry name" value="Msb1/Mug8"/>
</dbReference>
<proteinExistence type="predicted"/>
<feature type="region of interest" description="Disordered" evidence="1">
    <location>
        <begin position="408"/>
        <end position="490"/>
    </location>
</feature>
<feature type="compositionally biased region" description="Polar residues" evidence="1">
    <location>
        <begin position="445"/>
        <end position="454"/>
    </location>
</feature>
<dbReference type="GeneID" id="18925972"/>
<evidence type="ECO:0000313" key="4">
    <source>
        <dbReference type="Proteomes" id="UP000001072"/>
    </source>
</evidence>
<dbReference type="KEGG" id="mlr:MELLADRAFT_117220"/>
<protein>
    <recommendedName>
        <fullName evidence="2">Rho-GAP domain-containing protein</fullName>
    </recommendedName>
</protein>
<dbReference type="PROSITE" id="PS50238">
    <property type="entry name" value="RHOGAP"/>
    <property type="match status" value="1"/>
</dbReference>
<dbReference type="PANTHER" id="PTHR28093">
    <property type="entry name" value="MORPHOGENESIS-RELATED PROTEIN MSB1"/>
    <property type="match status" value="1"/>
</dbReference>
<dbReference type="OrthoDB" id="3358141at2759"/>
<dbReference type="RefSeq" id="XP_007412867.1">
    <property type="nucleotide sequence ID" value="XM_007412805.1"/>
</dbReference>
<feature type="compositionally biased region" description="Basic and acidic residues" evidence="1">
    <location>
        <begin position="410"/>
        <end position="422"/>
    </location>
</feature>